<dbReference type="Proteomes" id="UP001412067">
    <property type="component" value="Unassembled WGS sequence"/>
</dbReference>
<evidence type="ECO:0008006" key="3">
    <source>
        <dbReference type="Google" id="ProtNLM"/>
    </source>
</evidence>
<gene>
    <name evidence="1" type="ORF">KSP40_PGU007915</name>
</gene>
<dbReference type="EMBL" id="JBBWWR010000012">
    <property type="protein sequence ID" value="KAK8958248.1"/>
    <property type="molecule type" value="Genomic_DNA"/>
</dbReference>
<comment type="caution">
    <text evidence="1">The sequence shown here is derived from an EMBL/GenBank/DDBJ whole genome shotgun (WGS) entry which is preliminary data.</text>
</comment>
<name>A0ABR2M2H3_9ASPA</name>
<sequence>MQLVQHSKFISLSNDANSHLRTFIEIYDMFKFNGASEYTILLLRLRSFTQELEYDFQF</sequence>
<keyword evidence="2" id="KW-1185">Reference proteome</keyword>
<proteinExistence type="predicted"/>
<protein>
    <recommendedName>
        <fullName evidence="3">Maturase K</fullName>
    </recommendedName>
</protein>
<evidence type="ECO:0000313" key="1">
    <source>
        <dbReference type="EMBL" id="KAK8958248.1"/>
    </source>
</evidence>
<accession>A0ABR2M2H3</accession>
<reference evidence="1 2" key="1">
    <citation type="journal article" date="2022" name="Nat. Plants">
        <title>Genomes of leafy and leafless Platanthera orchids illuminate the evolution of mycoheterotrophy.</title>
        <authorList>
            <person name="Li M.H."/>
            <person name="Liu K.W."/>
            <person name="Li Z."/>
            <person name="Lu H.C."/>
            <person name="Ye Q.L."/>
            <person name="Zhang D."/>
            <person name="Wang J.Y."/>
            <person name="Li Y.F."/>
            <person name="Zhong Z.M."/>
            <person name="Liu X."/>
            <person name="Yu X."/>
            <person name="Liu D.K."/>
            <person name="Tu X.D."/>
            <person name="Liu B."/>
            <person name="Hao Y."/>
            <person name="Liao X.Y."/>
            <person name="Jiang Y.T."/>
            <person name="Sun W.H."/>
            <person name="Chen J."/>
            <person name="Chen Y.Q."/>
            <person name="Ai Y."/>
            <person name="Zhai J.W."/>
            <person name="Wu S.S."/>
            <person name="Zhou Z."/>
            <person name="Hsiao Y.Y."/>
            <person name="Wu W.L."/>
            <person name="Chen Y.Y."/>
            <person name="Lin Y.F."/>
            <person name="Hsu J.L."/>
            <person name="Li C.Y."/>
            <person name="Wang Z.W."/>
            <person name="Zhao X."/>
            <person name="Zhong W.Y."/>
            <person name="Ma X.K."/>
            <person name="Ma L."/>
            <person name="Huang J."/>
            <person name="Chen G.Z."/>
            <person name="Huang M.Z."/>
            <person name="Huang L."/>
            <person name="Peng D.H."/>
            <person name="Luo Y.B."/>
            <person name="Zou S.Q."/>
            <person name="Chen S.P."/>
            <person name="Lan S."/>
            <person name="Tsai W.C."/>
            <person name="Van de Peer Y."/>
            <person name="Liu Z.J."/>
        </authorList>
    </citation>
    <scope>NUCLEOTIDE SEQUENCE [LARGE SCALE GENOMIC DNA]</scope>
    <source>
        <strain evidence="1">Lor288</strain>
    </source>
</reference>
<evidence type="ECO:0000313" key="2">
    <source>
        <dbReference type="Proteomes" id="UP001412067"/>
    </source>
</evidence>
<organism evidence="1 2">
    <name type="scientific">Platanthera guangdongensis</name>
    <dbReference type="NCBI Taxonomy" id="2320717"/>
    <lineage>
        <taxon>Eukaryota</taxon>
        <taxon>Viridiplantae</taxon>
        <taxon>Streptophyta</taxon>
        <taxon>Embryophyta</taxon>
        <taxon>Tracheophyta</taxon>
        <taxon>Spermatophyta</taxon>
        <taxon>Magnoliopsida</taxon>
        <taxon>Liliopsida</taxon>
        <taxon>Asparagales</taxon>
        <taxon>Orchidaceae</taxon>
        <taxon>Orchidoideae</taxon>
        <taxon>Orchideae</taxon>
        <taxon>Orchidinae</taxon>
        <taxon>Platanthera</taxon>
    </lineage>
</organism>